<reference evidence="2 3" key="1">
    <citation type="submission" date="2014-04" db="EMBL/GenBank/DDBJ databases">
        <title>Comparative genomics and transcriptomics to identify genetic mechanisms underlying the emergence of carbapenem resistant Acinetobacter baumannii (CRAb).</title>
        <authorList>
            <person name="Harris A.D."/>
            <person name="Johnson K.J."/>
            <person name="George J."/>
            <person name="Nadendla S."/>
            <person name="Daugherty S.C."/>
            <person name="Parankush S."/>
            <person name="Sadzewicz L."/>
            <person name="Tallon L."/>
            <person name="Sengamalay N."/>
            <person name="Hazen T.H."/>
            <person name="Rasko D.A."/>
        </authorList>
    </citation>
    <scope>NUCLEOTIDE SEQUENCE [LARGE SCALE GENOMIC DNA]</scope>
    <source>
        <strain evidence="2 3">1499986</strain>
    </source>
</reference>
<organism evidence="2 3">
    <name type="scientific">Acinetobacter baumannii 1499986</name>
    <dbReference type="NCBI Taxonomy" id="1310673"/>
    <lineage>
        <taxon>Bacteria</taxon>
        <taxon>Pseudomonadati</taxon>
        <taxon>Pseudomonadota</taxon>
        <taxon>Gammaproteobacteria</taxon>
        <taxon>Moraxellales</taxon>
        <taxon>Moraxellaceae</taxon>
        <taxon>Acinetobacter</taxon>
        <taxon>Acinetobacter calcoaceticus/baumannii complex</taxon>
    </lineage>
</organism>
<gene>
    <name evidence="2" type="ORF">J572_2896</name>
    <name evidence="1" type="ORF">J572_4190</name>
</gene>
<protein>
    <submittedName>
        <fullName evidence="2">Uncharacterized protein</fullName>
    </submittedName>
</protein>
<name>A0A836LZG4_ACIBA</name>
<dbReference type="EMBL" id="JMOA01000041">
    <property type="protein sequence ID" value="KCY00570.1"/>
    <property type="molecule type" value="Genomic_DNA"/>
</dbReference>
<dbReference type="AlphaFoldDB" id="A0A836LZG4"/>
<dbReference type="EMBL" id="JMOA01000175">
    <property type="protein sequence ID" value="KCX95632.1"/>
    <property type="molecule type" value="Genomic_DNA"/>
</dbReference>
<dbReference type="Proteomes" id="UP000027309">
    <property type="component" value="Unassembled WGS sequence"/>
</dbReference>
<proteinExistence type="predicted"/>
<accession>A0A836LZG4</accession>
<evidence type="ECO:0000313" key="3">
    <source>
        <dbReference type="Proteomes" id="UP000027309"/>
    </source>
</evidence>
<sequence>MGDLNGLMNDNNFILISSVIRKDKLIKRDANPYEVAMKFCLERLYFFS</sequence>
<evidence type="ECO:0000313" key="2">
    <source>
        <dbReference type="EMBL" id="KCY00570.1"/>
    </source>
</evidence>
<comment type="caution">
    <text evidence="2">The sequence shown here is derived from an EMBL/GenBank/DDBJ whole genome shotgun (WGS) entry which is preliminary data.</text>
</comment>
<evidence type="ECO:0000313" key="1">
    <source>
        <dbReference type="EMBL" id="KCX95632.1"/>
    </source>
</evidence>